<evidence type="ECO:0000313" key="2">
    <source>
        <dbReference type="Proteomes" id="UP001626628"/>
    </source>
</evidence>
<dbReference type="RefSeq" id="WP_407289119.1">
    <property type="nucleotide sequence ID" value="NZ_CP147982.1"/>
</dbReference>
<keyword evidence="2" id="KW-1185">Reference proteome</keyword>
<evidence type="ECO:0000313" key="1">
    <source>
        <dbReference type="EMBL" id="WXK81356.1"/>
    </source>
</evidence>
<accession>A0ABZ2QXQ9</accession>
<protein>
    <submittedName>
        <fullName evidence="1">Uncharacterized protein</fullName>
    </submittedName>
</protein>
<proteinExistence type="predicted"/>
<organism evidence="1 2">
    <name type="scientific">Streptomyces sirii</name>
    <dbReference type="NCBI Taxonomy" id="3127701"/>
    <lineage>
        <taxon>Bacteria</taxon>
        <taxon>Bacillati</taxon>
        <taxon>Actinomycetota</taxon>
        <taxon>Actinomycetes</taxon>
        <taxon>Kitasatosporales</taxon>
        <taxon>Streptomycetaceae</taxon>
        <taxon>Streptomyces</taxon>
    </lineage>
</organism>
<reference evidence="1 2" key="1">
    <citation type="submission" date="2024-03" db="EMBL/GenBank/DDBJ databases">
        <title>The complete genome of Streptomyces sirii sp.nov.</title>
        <authorList>
            <person name="Zakalyukina Y.V."/>
            <person name="Belik A.R."/>
            <person name="Biryukov M.V."/>
            <person name="Baturina O.A."/>
            <person name="Kabilov M.R."/>
        </authorList>
    </citation>
    <scope>NUCLEOTIDE SEQUENCE [LARGE SCALE GENOMIC DNA]</scope>
    <source>
        <strain evidence="1 2">BP-8</strain>
    </source>
</reference>
<gene>
    <name evidence="1" type="ORF">WAB15_38080</name>
</gene>
<dbReference type="EMBL" id="CP147982">
    <property type="protein sequence ID" value="WXK81356.1"/>
    <property type="molecule type" value="Genomic_DNA"/>
</dbReference>
<dbReference type="Proteomes" id="UP001626628">
    <property type="component" value="Chromosome"/>
</dbReference>
<name>A0ABZ2QXQ9_9ACTN</name>
<sequence>MDAATAQARSQHPEWFDWVCHDDPEECPETHCAVSLGRGPYLFAWDEEYDDRYTRFGVPNEPLFASQLSGRLAEAARLVQVDFLFERSIRVDLRYPGGKELLSGTPGTATGDAMARRIQARRI</sequence>